<dbReference type="AlphaFoldDB" id="A0A5C8UR68"/>
<dbReference type="RefSeq" id="WP_147784093.1">
    <property type="nucleotide sequence ID" value="NZ_VRMG01000008.1"/>
</dbReference>
<dbReference type="Pfam" id="PF11533">
    <property type="entry name" value="AtzH-like"/>
    <property type="match status" value="1"/>
</dbReference>
<dbReference type="Pfam" id="PF01425">
    <property type="entry name" value="Amidase"/>
    <property type="match status" value="1"/>
</dbReference>
<keyword evidence="3" id="KW-1185">Reference proteome</keyword>
<evidence type="ECO:0000313" key="3">
    <source>
        <dbReference type="Proteomes" id="UP000321379"/>
    </source>
</evidence>
<evidence type="ECO:0000313" key="2">
    <source>
        <dbReference type="EMBL" id="TXN30050.1"/>
    </source>
</evidence>
<dbReference type="Gene3D" id="3.10.450.50">
    <property type="match status" value="1"/>
</dbReference>
<dbReference type="PROSITE" id="PS00571">
    <property type="entry name" value="AMIDASES"/>
    <property type="match status" value="1"/>
</dbReference>
<comment type="caution">
    <text evidence="2">The sequence shown here is derived from an EMBL/GenBank/DDBJ whole genome shotgun (WGS) entry which is preliminary data.</text>
</comment>
<gene>
    <name evidence="2" type="ORF">FVP33_13075</name>
</gene>
<dbReference type="PANTHER" id="PTHR46310:SF7">
    <property type="entry name" value="AMIDASE 1"/>
    <property type="match status" value="1"/>
</dbReference>
<dbReference type="InterPro" id="IPR036928">
    <property type="entry name" value="AS_sf"/>
</dbReference>
<evidence type="ECO:0000259" key="1">
    <source>
        <dbReference type="Pfam" id="PF01425"/>
    </source>
</evidence>
<organism evidence="2 3">
    <name type="scientific">Lacisediminihabitans profunda</name>
    <dbReference type="NCBI Taxonomy" id="2594790"/>
    <lineage>
        <taxon>Bacteria</taxon>
        <taxon>Bacillati</taxon>
        <taxon>Actinomycetota</taxon>
        <taxon>Actinomycetes</taxon>
        <taxon>Micrococcales</taxon>
        <taxon>Microbacteriaceae</taxon>
        <taxon>Lacisediminihabitans</taxon>
    </lineage>
</organism>
<proteinExistence type="predicted"/>
<name>A0A5C8UR68_9MICO</name>
<dbReference type="InterPro" id="IPR024507">
    <property type="entry name" value="AtzH-like"/>
</dbReference>
<sequence length="524" mass="53455">MTDVRVSIPSDAEEPSGLLDAFWDYERALTENDVDALDALFAPGPDTLRGDAGGLLVGHDAIAAFRRGRPAAPKRDILEVRVLPVGDDAALVVAVTAPADGGRGQQTQLWTRLNDEWLIQAAQVSVPAPAIAASTWRIVGDPLVEGAASGPLSGHRVAVKDLFDVVGFPVGAGVPHYLAESPRVVSNATAVTALLAAGASVQGIARTDEFAYSLSGLNAHYGAPQNPAVVGAIPGGSSSGPATAVSNGQSSIGLGTDTGGSIRVPASYQGLWGLRSTHGSVSRDGLLGLSPTFDTVGWLTRDGATLRAAASASLAGAQRVSAESRFAVAPSLTAVADEGVRTAFEAALAALAAADFTDDILSIELPDSDDLLEIFRTVQAAEAWHTHGAWIEAHPGALGDDVAERFAFAKSIDAETEEFARQALGLARERIDSVLGDRILLLPSASSAAPLVDADAGELEQARSSTLRLTCIAGLAGRPALSVPVLTVGSPTSSAAPVGLGLVGPLHSDLSLIDVGVALALSLG</sequence>
<dbReference type="SUPFAM" id="SSF54427">
    <property type="entry name" value="NTF2-like"/>
    <property type="match status" value="1"/>
</dbReference>
<dbReference type="InterPro" id="IPR032710">
    <property type="entry name" value="NTF2-like_dom_sf"/>
</dbReference>
<reference evidence="2 3" key="1">
    <citation type="submission" date="2019-08" db="EMBL/GenBank/DDBJ databases">
        <title>Bacterial whole genome sequence for Glaciihabitans sp. CHu50b-6-2.</title>
        <authorList>
            <person name="Jin L."/>
        </authorList>
    </citation>
    <scope>NUCLEOTIDE SEQUENCE [LARGE SCALE GENOMIC DNA]</scope>
    <source>
        <strain evidence="2 3">CHu50b-6-2</strain>
    </source>
</reference>
<dbReference type="Gene3D" id="3.90.1300.10">
    <property type="entry name" value="Amidase signature (AS) domain"/>
    <property type="match status" value="1"/>
</dbReference>
<dbReference type="SUPFAM" id="SSF75304">
    <property type="entry name" value="Amidase signature (AS) enzymes"/>
    <property type="match status" value="1"/>
</dbReference>
<feature type="domain" description="Amidase" evidence="1">
    <location>
        <begin position="146"/>
        <end position="510"/>
    </location>
</feature>
<accession>A0A5C8UR68</accession>
<protein>
    <submittedName>
        <fullName evidence="2">DUF3225 domain-containing protein</fullName>
    </submittedName>
</protein>
<dbReference type="InterPro" id="IPR020556">
    <property type="entry name" value="Amidase_CS"/>
</dbReference>
<dbReference type="InterPro" id="IPR023631">
    <property type="entry name" value="Amidase_dom"/>
</dbReference>
<dbReference type="EMBL" id="VRMG01000008">
    <property type="protein sequence ID" value="TXN30050.1"/>
    <property type="molecule type" value="Genomic_DNA"/>
</dbReference>
<dbReference type="PANTHER" id="PTHR46310">
    <property type="entry name" value="AMIDASE 1"/>
    <property type="match status" value="1"/>
</dbReference>
<dbReference type="Proteomes" id="UP000321379">
    <property type="component" value="Unassembled WGS sequence"/>
</dbReference>